<dbReference type="GO" id="GO:0003676">
    <property type="term" value="F:nucleic acid binding"/>
    <property type="evidence" value="ECO:0007669"/>
    <property type="project" value="InterPro"/>
</dbReference>
<dbReference type="InterPro" id="IPR035979">
    <property type="entry name" value="RBD_domain_sf"/>
</dbReference>
<dbReference type="OrthoDB" id="79367at2759"/>
<name>A0A1V8SKH6_9PEZI</name>
<gene>
    <name evidence="3" type="ORF">B0A48_14808</name>
</gene>
<organism evidence="3 4">
    <name type="scientific">Cryoendolithus antarcticus</name>
    <dbReference type="NCBI Taxonomy" id="1507870"/>
    <lineage>
        <taxon>Eukaryota</taxon>
        <taxon>Fungi</taxon>
        <taxon>Dikarya</taxon>
        <taxon>Ascomycota</taxon>
        <taxon>Pezizomycotina</taxon>
        <taxon>Dothideomycetes</taxon>
        <taxon>Dothideomycetidae</taxon>
        <taxon>Cladosporiales</taxon>
        <taxon>Cladosporiaceae</taxon>
        <taxon>Cryoendolithus</taxon>
    </lineage>
</organism>
<dbReference type="InterPro" id="IPR006569">
    <property type="entry name" value="CID_dom"/>
</dbReference>
<dbReference type="Pfam" id="PF21380">
    <property type="entry name" value="Nrd1-Seb1_dom2"/>
    <property type="match status" value="1"/>
</dbReference>
<dbReference type="InParanoid" id="A0A1V8SKH6"/>
<feature type="compositionally biased region" description="Basic residues" evidence="1">
    <location>
        <begin position="710"/>
        <end position="719"/>
    </location>
</feature>
<feature type="compositionally biased region" description="Pro residues" evidence="1">
    <location>
        <begin position="486"/>
        <end position="497"/>
    </location>
</feature>
<dbReference type="InterPro" id="IPR012677">
    <property type="entry name" value="Nucleotide-bd_a/b_plait_sf"/>
</dbReference>
<dbReference type="CDD" id="cd16984">
    <property type="entry name" value="CID_Nrd1_like"/>
    <property type="match status" value="1"/>
</dbReference>
<feature type="compositionally biased region" description="Low complexity" evidence="1">
    <location>
        <begin position="217"/>
        <end position="228"/>
    </location>
</feature>
<dbReference type="PROSITE" id="PS51391">
    <property type="entry name" value="CID"/>
    <property type="match status" value="1"/>
</dbReference>
<dbReference type="SUPFAM" id="SSF54928">
    <property type="entry name" value="RNA-binding domain, RBD"/>
    <property type="match status" value="1"/>
</dbReference>
<feature type="domain" description="CID" evidence="2">
    <location>
        <begin position="1"/>
        <end position="157"/>
    </location>
</feature>
<feature type="compositionally biased region" description="Low complexity" evidence="1">
    <location>
        <begin position="266"/>
        <end position="280"/>
    </location>
</feature>
<reference evidence="4" key="1">
    <citation type="submission" date="2017-03" db="EMBL/GenBank/DDBJ databases">
        <title>Genomes of endolithic fungi from Antarctica.</title>
        <authorList>
            <person name="Coleine C."/>
            <person name="Masonjones S."/>
            <person name="Stajich J.E."/>
        </authorList>
    </citation>
    <scope>NUCLEOTIDE SEQUENCE [LARGE SCALE GENOMIC DNA]</scope>
    <source>
        <strain evidence="4">CCFEE 5527</strain>
    </source>
</reference>
<dbReference type="InterPro" id="IPR048892">
    <property type="entry name" value="Nrd1_Seb1_dom2"/>
</dbReference>
<protein>
    <recommendedName>
        <fullName evidence="2">CID domain-containing protein</fullName>
    </recommendedName>
</protein>
<sequence>MATPPLSELEPLLASLNTHKAPGASKAKIGLLTKIAVNNIQHEQQITQSLYRALKKAPATHKLGVLYVIDSIIRQWIDGAKKAGLDIHIEGRGEAGTYPAAIKRVTELMPALIDDLLKDLPADQKPKLENILAIWERAGTFPAALLEDSKRKVSTPAAHVNGAGTAPAPLQAVKKPVGEKSIAPIPTRPTHTPIGYPPQHMYDQGFLVRKGDSVQKPASSSAPQVPASTMQHAPPPQSAPAPAPPSQDVNSILAALRMAAPPPQQQPVAQTAAPPAVPQGQLPPNFAAMLGSANGFSQHPAPPQHQPSYPPPPTQFQPPPFLPPGFQPPPGFPAFLPPPPSVPQQYALAPPPPQQAPGQADPLASLRGVLPPNIVNDQQKLIRALNLLQELQKEGVPMDQWGPVIQALDEQSSPPQQSGQYNDYNGNGTSRGRSRSPARGGNNNNNNGRGSPVYNAYQGPVDDQRSGRNGNNKQRYRQRSPLRASPLPPSFQPPPPSGQKFVQFDPSLPSDSIRVLSRTLFVGGANGSQTEIAELFGRFGQVASCIPNREKRHAFVKMTTRDYTLAAKAGVDALQSANDRDTMGIARQVKWGVGFGPRECFDYTRGESVIPIQRLTDADMKWIKTAPYGGTGGQDLVAGMVLEEPDIEIGAGVSSKAMSRRVGPGEQEKGQIHHQHQQQQQQQQAPVQQFQQQQQQQQPKRQDNRQHGGGGKRGRHAHHSRDDVGGYGGGTAPQGFVRPEPLTPVAVATPPAVPGFGFTLPGNFR</sequence>
<evidence type="ECO:0000259" key="2">
    <source>
        <dbReference type="PROSITE" id="PS51391"/>
    </source>
</evidence>
<evidence type="ECO:0000313" key="4">
    <source>
        <dbReference type="Proteomes" id="UP000192596"/>
    </source>
</evidence>
<feature type="region of interest" description="Disordered" evidence="1">
    <location>
        <begin position="651"/>
        <end position="765"/>
    </location>
</feature>
<keyword evidence="4" id="KW-1185">Reference proteome</keyword>
<dbReference type="STRING" id="1507870.A0A1V8SKH6"/>
<feature type="region of interest" description="Disordered" evidence="1">
    <location>
        <begin position="181"/>
        <end position="247"/>
    </location>
</feature>
<feature type="compositionally biased region" description="Pro residues" evidence="1">
    <location>
        <begin position="233"/>
        <end position="245"/>
    </location>
</feature>
<evidence type="ECO:0000313" key="3">
    <source>
        <dbReference type="EMBL" id="OQN99666.1"/>
    </source>
</evidence>
<comment type="caution">
    <text evidence="3">The sequence shown here is derived from an EMBL/GenBank/DDBJ whole genome shotgun (WGS) entry which is preliminary data.</text>
</comment>
<feature type="region of interest" description="Disordered" evidence="1">
    <location>
        <begin position="260"/>
        <end position="365"/>
    </location>
</feature>
<dbReference type="AlphaFoldDB" id="A0A1V8SKH6"/>
<dbReference type="SMART" id="SM00582">
    <property type="entry name" value="RPR"/>
    <property type="match status" value="1"/>
</dbReference>
<dbReference type="PRINTS" id="PR01217">
    <property type="entry name" value="PRICHEXTENSN"/>
</dbReference>
<accession>A0A1V8SKH6</accession>
<dbReference type="EMBL" id="NAJO01000039">
    <property type="protein sequence ID" value="OQN99666.1"/>
    <property type="molecule type" value="Genomic_DNA"/>
</dbReference>
<feature type="compositionally biased region" description="Low complexity" evidence="1">
    <location>
        <begin position="435"/>
        <end position="451"/>
    </location>
</feature>
<feature type="compositionally biased region" description="Low complexity" evidence="1">
    <location>
        <begin position="677"/>
        <end position="698"/>
    </location>
</feature>
<dbReference type="Proteomes" id="UP000192596">
    <property type="component" value="Unassembled WGS sequence"/>
</dbReference>
<dbReference type="Gene3D" id="1.25.40.90">
    <property type="match status" value="1"/>
</dbReference>
<dbReference type="InterPro" id="IPR008942">
    <property type="entry name" value="ENTH_VHS"/>
</dbReference>
<feature type="region of interest" description="Disordered" evidence="1">
    <location>
        <begin position="410"/>
        <end position="506"/>
    </location>
</feature>
<proteinExistence type="predicted"/>
<dbReference type="Gene3D" id="3.30.70.330">
    <property type="match status" value="1"/>
</dbReference>
<feature type="compositionally biased region" description="Pro residues" evidence="1">
    <location>
        <begin position="300"/>
        <end position="342"/>
    </location>
</feature>
<dbReference type="SUPFAM" id="SSF48464">
    <property type="entry name" value="ENTH/VHS domain"/>
    <property type="match status" value="1"/>
</dbReference>
<evidence type="ECO:0000256" key="1">
    <source>
        <dbReference type="SAM" id="MobiDB-lite"/>
    </source>
</evidence>
<dbReference type="Pfam" id="PF04818">
    <property type="entry name" value="CID"/>
    <property type="match status" value="1"/>
</dbReference>
<dbReference type="FunFam" id="1.25.40.90:FF:000026">
    <property type="entry name" value="RNA binding protein Nrd1"/>
    <property type="match status" value="1"/>
</dbReference>
<dbReference type="FunCoup" id="A0A1V8SKH6">
    <property type="interactions" value="404"/>
</dbReference>
<feature type="compositionally biased region" description="Polar residues" evidence="1">
    <location>
        <begin position="410"/>
        <end position="428"/>
    </location>
</feature>